<evidence type="ECO:0000256" key="1">
    <source>
        <dbReference type="ARBA" id="ARBA00006765"/>
    </source>
</evidence>
<dbReference type="PANTHER" id="PTHR31495">
    <property type="entry name" value="PEROXYGENASE 3-RELATED"/>
    <property type="match status" value="1"/>
</dbReference>
<protein>
    <submittedName>
        <fullName evidence="2">Uncharacterized protein</fullName>
    </submittedName>
</protein>
<gene>
    <name evidence="2" type="ORF">Taro_028544</name>
</gene>
<dbReference type="EMBL" id="NMUH01001847">
    <property type="protein sequence ID" value="MQL95874.1"/>
    <property type="molecule type" value="Genomic_DNA"/>
</dbReference>
<evidence type="ECO:0000313" key="2">
    <source>
        <dbReference type="EMBL" id="MQL95874.1"/>
    </source>
</evidence>
<dbReference type="OrthoDB" id="640742at2759"/>
<dbReference type="InterPro" id="IPR007736">
    <property type="entry name" value="Caleosin-related"/>
</dbReference>
<dbReference type="Pfam" id="PF05042">
    <property type="entry name" value="Caleosin"/>
    <property type="match status" value="1"/>
</dbReference>
<comment type="caution">
    <text evidence="2">The sequence shown here is derived from an EMBL/GenBank/DDBJ whole genome shotgun (WGS) entry which is preliminary data.</text>
</comment>
<dbReference type="GO" id="GO:0004497">
    <property type="term" value="F:monooxygenase activity"/>
    <property type="evidence" value="ECO:0007669"/>
    <property type="project" value="TreeGrafter"/>
</dbReference>
<dbReference type="PANTHER" id="PTHR31495:SF1">
    <property type="entry name" value="INACTIVE PEROXYGENASE-LIKE PROTEIN-RELATED"/>
    <property type="match status" value="1"/>
</dbReference>
<dbReference type="GO" id="GO:0005509">
    <property type="term" value="F:calcium ion binding"/>
    <property type="evidence" value="ECO:0007669"/>
    <property type="project" value="TreeGrafter"/>
</dbReference>
<name>A0A843VS65_COLES</name>
<dbReference type="AlphaFoldDB" id="A0A843VS65"/>
<organism evidence="2 3">
    <name type="scientific">Colocasia esculenta</name>
    <name type="common">Wild taro</name>
    <name type="synonym">Arum esculentum</name>
    <dbReference type="NCBI Taxonomy" id="4460"/>
    <lineage>
        <taxon>Eukaryota</taxon>
        <taxon>Viridiplantae</taxon>
        <taxon>Streptophyta</taxon>
        <taxon>Embryophyta</taxon>
        <taxon>Tracheophyta</taxon>
        <taxon>Spermatophyta</taxon>
        <taxon>Magnoliopsida</taxon>
        <taxon>Liliopsida</taxon>
        <taxon>Araceae</taxon>
        <taxon>Aroideae</taxon>
        <taxon>Colocasieae</taxon>
        <taxon>Colocasia</taxon>
    </lineage>
</organism>
<comment type="similarity">
    <text evidence="1">Belongs to the caleosin family.</text>
</comment>
<reference evidence="2" key="1">
    <citation type="submission" date="2017-07" db="EMBL/GenBank/DDBJ databases">
        <title>Taro Niue Genome Assembly and Annotation.</title>
        <authorList>
            <person name="Atibalentja N."/>
            <person name="Keating K."/>
            <person name="Fields C.J."/>
        </authorList>
    </citation>
    <scope>NUCLEOTIDE SEQUENCE</scope>
    <source>
        <strain evidence="2">Niue_2</strain>
        <tissue evidence="2">Leaf</tissue>
    </source>
</reference>
<accession>A0A843VS65</accession>
<keyword evidence="3" id="KW-1185">Reference proteome</keyword>
<proteinExistence type="inferred from homology"/>
<sequence>MDPSPFLPIYVKNIHKSKHGSDSYTYDIRKILKFEEIFSKIFNLSEWQLLYHIAKDEQGLLHRVAVRGVYDGSLFERLEKMGASCSKRA</sequence>
<dbReference type="Proteomes" id="UP000652761">
    <property type="component" value="Unassembled WGS sequence"/>
</dbReference>
<evidence type="ECO:0000313" key="3">
    <source>
        <dbReference type="Proteomes" id="UP000652761"/>
    </source>
</evidence>